<dbReference type="Pfam" id="PF02133">
    <property type="entry name" value="Transp_cyt_pur"/>
    <property type="match status" value="1"/>
</dbReference>
<protein>
    <submittedName>
        <fullName evidence="7">DEBR0S5_00166g1_1</fullName>
    </submittedName>
</protein>
<dbReference type="AlphaFoldDB" id="A0A7D9CZ66"/>
<comment type="subcellular location">
    <subcellularLocation>
        <location evidence="1">Membrane</location>
        <topology evidence="1">Multi-pass membrane protein</topology>
    </subcellularLocation>
</comment>
<reference evidence="7 8" key="1">
    <citation type="submission" date="2019-07" db="EMBL/GenBank/DDBJ databases">
        <authorList>
            <person name="Friedrich A."/>
            <person name="Schacherer J."/>
        </authorList>
    </citation>
    <scope>NUCLEOTIDE SEQUENCE [LARGE SCALE GENOMIC DNA]</scope>
</reference>
<dbReference type="GO" id="GO:0015205">
    <property type="term" value="F:nucleobase transmembrane transporter activity"/>
    <property type="evidence" value="ECO:0007669"/>
    <property type="project" value="TreeGrafter"/>
</dbReference>
<dbReference type="Gene3D" id="1.10.4160.10">
    <property type="entry name" value="Hydantoin permease"/>
    <property type="match status" value="1"/>
</dbReference>
<feature type="transmembrane region" description="Helical" evidence="6">
    <location>
        <begin position="484"/>
        <end position="502"/>
    </location>
</feature>
<keyword evidence="5 6" id="KW-0472">Membrane</keyword>
<feature type="transmembrane region" description="Helical" evidence="6">
    <location>
        <begin position="439"/>
        <end position="464"/>
    </location>
</feature>
<gene>
    <name evidence="7" type="ORF">DEBR0S5_00166G</name>
</gene>
<name>A0A7D9CZ66_DEKBR</name>
<dbReference type="PANTHER" id="PTHR30618">
    <property type="entry name" value="NCS1 FAMILY PURINE/PYRIMIDINE TRANSPORTER"/>
    <property type="match status" value="1"/>
</dbReference>
<accession>A0A7D9CZ66</accession>
<dbReference type="EMBL" id="CABFWN010000005">
    <property type="protein sequence ID" value="VUG19334.1"/>
    <property type="molecule type" value="Genomic_DNA"/>
</dbReference>
<evidence type="ECO:0000313" key="8">
    <source>
        <dbReference type="Proteomes" id="UP000478008"/>
    </source>
</evidence>
<sequence>MDYLKKFDRFISVRDDSENDQDKLRANHDLKPTPPKERTWRIYNYIFIWFQSSFNINGWNTGASIIKTSSLSLGEVIGAGVVSYCVSCFFVVSNARPGSDYHVGYPALIRSVYGVKLGYFMVFVRMFVATLWFSIMTYYGGMVLDVAMRCLFGHKWVNIPNILPESSGITSRYLLSFFLFWCLQFPLMFCHPKFIRHFFTFKAITLPIVTVGLFIFCMVKGGGPGNWSIGIHNTSTTSKGNQWMSVINSVFGTVSPVIINQPDIARYAKRKQDTVIPQAIGYIPSEIFVYIIGIAGTASLYRAYGVVYWNMWDLLNGILDNEWSAGARTGVWFVAFFYSLGNAGTNIFANSIPFSCDLCGLLPKYFTIVRAQIFVSFLAWAIVPWKIISNAENFITFLDSYSIFVGPLLGTMLADFYFIRKGNIHVPSLYTKNPSNPYYYFKGFNIWGFLCWACAAVIAIPGLYKVYHPNVLSQAALDIYNSGWLYTFLAGFFFYLTCGYIFKPKLYPERHANTPKTWEYMVQYNGFFEDDKPINGVGYSDSACVGEISIENSQENSSNDENLEKGKNIVLTTVET</sequence>
<dbReference type="InterPro" id="IPR001248">
    <property type="entry name" value="Pur-cyt_permease"/>
</dbReference>
<dbReference type="CDD" id="cd11482">
    <property type="entry name" value="SLC-NCS1sbd_NRT1-like"/>
    <property type="match status" value="1"/>
</dbReference>
<evidence type="ECO:0000256" key="5">
    <source>
        <dbReference type="ARBA" id="ARBA00023136"/>
    </source>
</evidence>
<feature type="transmembrane region" description="Helical" evidence="6">
    <location>
        <begin position="400"/>
        <end position="419"/>
    </location>
</feature>
<feature type="transmembrane region" description="Helical" evidence="6">
    <location>
        <begin position="329"/>
        <end position="349"/>
    </location>
</feature>
<dbReference type="Proteomes" id="UP000478008">
    <property type="component" value="Unassembled WGS sequence"/>
</dbReference>
<evidence type="ECO:0000256" key="2">
    <source>
        <dbReference type="ARBA" id="ARBA00008974"/>
    </source>
</evidence>
<feature type="transmembrane region" description="Helical" evidence="6">
    <location>
        <begin position="287"/>
        <end position="309"/>
    </location>
</feature>
<feature type="transmembrane region" description="Helical" evidence="6">
    <location>
        <begin position="173"/>
        <end position="191"/>
    </location>
</feature>
<dbReference type="GO" id="GO:0005886">
    <property type="term" value="C:plasma membrane"/>
    <property type="evidence" value="ECO:0007669"/>
    <property type="project" value="TreeGrafter"/>
</dbReference>
<keyword evidence="4 6" id="KW-1133">Transmembrane helix</keyword>
<feature type="transmembrane region" description="Helical" evidence="6">
    <location>
        <begin position="369"/>
        <end position="388"/>
    </location>
</feature>
<feature type="transmembrane region" description="Helical" evidence="6">
    <location>
        <begin position="243"/>
        <end position="260"/>
    </location>
</feature>
<organism evidence="7 8">
    <name type="scientific">Dekkera bruxellensis</name>
    <name type="common">Brettanomyces custersii</name>
    <dbReference type="NCBI Taxonomy" id="5007"/>
    <lineage>
        <taxon>Eukaryota</taxon>
        <taxon>Fungi</taxon>
        <taxon>Dikarya</taxon>
        <taxon>Ascomycota</taxon>
        <taxon>Saccharomycotina</taxon>
        <taxon>Pichiomycetes</taxon>
        <taxon>Pichiales</taxon>
        <taxon>Pichiaceae</taxon>
        <taxon>Brettanomyces</taxon>
    </lineage>
</organism>
<dbReference type="PANTHER" id="PTHR30618:SF0">
    <property type="entry name" value="PURINE-URACIL PERMEASE NCS1"/>
    <property type="match status" value="1"/>
</dbReference>
<comment type="similarity">
    <text evidence="2">Belongs to the purine-cytosine permease (2.A.39) family.</text>
</comment>
<evidence type="ECO:0000256" key="6">
    <source>
        <dbReference type="SAM" id="Phobius"/>
    </source>
</evidence>
<proteinExistence type="inferred from homology"/>
<evidence type="ECO:0000256" key="4">
    <source>
        <dbReference type="ARBA" id="ARBA00022989"/>
    </source>
</evidence>
<feature type="transmembrane region" description="Helical" evidence="6">
    <location>
        <begin position="203"/>
        <end position="223"/>
    </location>
</feature>
<keyword evidence="3 6" id="KW-0812">Transmembrane</keyword>
<evidence type="ECO:0000256" key="1">
    <source>
        <dbReference type="ARBA" id="ARBA00004141"/>
    </source>
</evidence>
<evidence type="ECO:0000256" key="3">
    <source>
        <dbReference type="ARBA" id="ARBA00022692"/>
    </source>
</evidence>
<dbReference type="InterPro" id="IPR045225">
    <property type="entry name" value="Uracil/uridine/allantoin_perm"/>
</dbReference>
<evidence type="ECO:0000313" key="7">
    <source>
        <dbReference type="EMBL" id="VUG19334.1"/>
    </source>
</evidence>
<keyword evidence="8" id="KW-1185">Reference proteome</keyword>